<name>A0A1E5L5Y5_9FIRM</name>
<dbReference type="GO" id="GO:0009243">
    <property type="term" value="P:O antigen biosynthetic process"/>
    <property type="evidence" value="ECO:0007669"/>
    <property type="project" value="InterPro"/>
</dbReference>
<evidence type="ECO:0000259" key="1">
    <source>
        <dbReference type="Pfam" id="PF00483"/>
    </source>
</evidence>
<evidence type="ECO:0000313" key="3">
    <source>
        <dbReference type="Proteomes" id="UP000095255"/>
    </source>
</evidence>
<sequence length="259" mass="29896">MPVVILCGGKGSRLSEETVERPKPMVEIGGKPILWHIMKIYSSYGYNDFILALGYKSDYIKNYFFNYRVSSCDFTLSMKPDGDICFHNDGEHAEWNITCIDTGLETLKGGRIKRLEKYINSDTFFLTYGDGVSNVNISELLEFHKNHGKLATLTAVRPPSRFGMIDLHGDVVKSFEEKPQLSEGYINGGFFVFDKKIMDYVIEHEDCDFEFGPLQAVAEEDQLRAYKHDGFWQCMDTVRDRGYLEKLWQSNNAKWKLWD</sequence>
<dbReference type="Gene3D" id="3.90.550.10">
    <property type="entry name" value="Spore Coat Polysaccharide Biosynthesis Protein SpsA, Chain A"/>
    <property type="match status" value="1"/>
</dbReference>
<dbReference type="PANTHER" id="PTHR47183">
    <property type="entry name" value="GLUCOSE-1-PHOSPHATE CYTIDYLYLTRANSFERASE-RELATED"/>
    <property type="match status" value="1"/>
</dbReference>
<dbReference type="Pfam" id="PF00483">
    <property type="entry name" value="NTP_transferase"/>
    <property type="match status" value="1"/>
</dbReference>
<dbReference type="InterPro" id="IPR029044">
    <property type="entry name" value="Nucleotide-diphossugar_trans"/>
</dbReference>
<dbReference type="Proteomes" id="UP000095255">
    <property type="component" value="Unassembled WGS sequence"/>
</dbReference>
<proteinExistence type="predicted"/>
<dbReference type="GO" id="GO:0047343">
    <property type="term" value="F:glucose-1-phosphate cytidylyltransferase activity"/>
    <property type="evidence" value="ECO:0007669"/>
    <property type="project" value="InterPro"/>
</dbReference>
<dbReference type="AlphaFoldDB" id="A0A1E5L5Y5"/>
<keyword evidence="3" id="KW-1185">Reference proteome</keyword>
<dbReference type="SUPFAM" id="SSF53448">
    <property type="entry name" value="Nucleotide-diphospho-sugar transferases"/>
    <property type="match status" value="1"/>
</dbReference>
<feature type="domain" description="Nucleotidyl transferase" evidence="1">
    <location>
        <begin position="4"/>
        <end position="232"/>
    </location>
</feature>
<organism evidence="2 3">
    <name type="scientific">Desulfuribacillus stibiiarsenatis</name>
    <dbReference type="NCBI Taxonomy" id="1390249"/>
    <lineage>
        <taxon>Bacteria</taxon>
        <taxon>Bacillati</taxon>
        <taxon>Bacillota</taxon>
        <taxon>Desulfuribacillia</taxon>
        <taxon>Desulfuribacillales</taxon>
        <taxon>Desulfuribacillaceae</taxon>
        <taxon>Desulfuribacillus</taxon>
    </lineage>
</organism>
<dbReference type="InterPro" id="IPR046981">
    <property type="entry name" value="G1P_cyt_trans"/>
</dbReference>
<dbReference type="InterPro" id="IPR005835">
    <property type="entry name" value="NTP_transferase_dom"/>
</dbReference>
<evidence type="ECO:0000313" key="2">
    <source>
        <dbReference type="EMBL" id="OEH85540.1"/>
    </source>
</evidence>
<reference evidence="2 3" key="1">
    <citation type="submission" date="2016-09" db="EMBL/GenBank/DDBJ databases">
        <title>Desulfuribacillus arsenicus sp. nov., an obligately anaerobic, dissimilatory arsenic- and antimonate-reducing bacterium isolated from anoxic sediments.</title>
        <authorList>
            <person name="Abin C.A."/>
            <person name="Hollibaugh J.T."/>
        </authorList>
    </citation>
    <scope>NUCLEOTIDE SEQUENCE [LARGE SCALE GENOMIC DNA]</scope>
    <source>
        <strain evidence="2 3">MLFW-2</strain>
    </source>
</reference>
<keyword evidence="2" id="KW-0548">Nucleotidyltransferase</keyword>
<dbReference type="EMBL" id="MJAT01000022">
    <property type="protein sequence ID" value="OEH85540.1"/>
    <property type="molecule type" value="Genomic_DNA"/>
</dbReference>
<dbReference type="NCBIfam" id="TIGR02623">
    <property type="entry name" value="G1P_cyt_trans"/>
    <property type="match status" value="1"/>
</dbReference>
<dbReference type="OrthoDB" id="9801899at2"/>
<gene>
    <name evidence="2" type="ORF">BHU72_05315</name>
</gene>
<dbReference type="InterPro" id="IPR013446">
    <property type="entry name" value="G1P_cyt_trans-like"/>
</dbReference>
<comment type="caution">
    <text evidence="2">The sequence shown here is derived from an EMBL/GenBank/DDBJ whole genome shotgun (WGS) entry which is preliminary data.</text>
</comment>
<dbReference type="PANTHER" id="PTHR47183:SF1">
    <property type="entry name" value="GLUCOSE-1-PHOSPHATE CYTIDYLYLTRANSFERASE"/>
    <property type="match status" value="1"/>
</dbReference>
<protein>
    <submittedName>
        <fullName evidence="2">Glucose-1-phosphate cytidylyltransferase</fullName>
    </submittedName>
</protein>
<keyword evidence="2" id="KW-0808">Transferase</keyword>
<dbReference type="STRING" id="1390249.BHU72_05315"/>
<dbReference type="CDD" id="cd02524">
    <property type="entry name" value="G1P_cytidylyltransferase"/>
    <property type="match status" value="1"/>
</dbReference>
<accession>A0A1E5L5Y5</accession>